<dbReference type="EMBL" id="MN739155">
    <property type="protein sequence ID" value="QHS91163.1"/>
    <property type="molecule type" value="Genomic_DNA"/>
</dbReference>
<feature type="coiled-coil region" evidence="1">
    <location>
        <begin position="47"/>
        <end position="74"/>
    </location>
</feature>
<reference evidence="2" key="1">
    <citation type="journal article" date="2020" name="Nature">
        <title>Giant virus diversity and host interactions through global metagenomics.</title>
        <authorList>
            <person name="Schulz F."/>
            <person name="Roux S."/>
            <person name="Paez-Espino D."/>
            <person name="Jungbluth S."/>
            <person name="Walsh D.A."/>
            <person name="Denef V.J."/>
            <person name="McMahon K.D."/>
            <person name="Konstantinidis K.T."/>
            <person name="Eloe-Fadrosh E.A."/>
            <person name="Kyrpides N.C."/>
            <person name="Woyke T."/>
        </authorList>
    </citation>
    <scope>NUCLEOTIDE SEQUENCE</scope>
    <source>
        <strain evidence="2">GVMAG-M-3300013004-44</strain>
    </source>
</reference>
<evidence type="ECO:0000313" key="2">
    <source>
        <dbReference type="EMBL" id="QHS91163.1"/>
    </source>
</evidence>
<proteinExistence type="predicted"/>
<dbReference type="AlphaFoldDB" id="A0A6C0BIK1"/>
<keyword evidence="1" id="KW-0175">Coiled coil</keyword>
<sequence>MSAPAYHMRMKDLAANQRAAYKALRSSYAAKHFELKLMQCELRYALREEMVMLAKKQEEEKAALRQKNRDAREQAKVEKAYLAPSKLEPDFWNYYPNHDGRRDTMAAVLKSLDMPVEKLDELMPAYAEWLLTANKMHENGRPMNRWALMTAFVQTRLMVPKRMLKPESVIVQMLVERGDLVVGHIV</sequence>
<name>A0A6C0BIK1_9ZZZZ</name>
<evidence type="ECO:0000256" key="1">
    <source>
        <dbReference type="SAM" id="Coils"/>
    </source>
</evidence>
<organism evidence="2">
    <name type="scientific">viral metagenome</name>
    <dbReference type="NCBI Taxonomy" id="1070528"/>
    <lineage>
        <taxon>unclassified sequences</taxon>
        <taxon>metagenomes</taxon>
        <taxon>organismal metagenomes</taxon>
    </lineage>
</organism>
<accession>A0A6C0BIK1</accession>
<protein>
    <submittedName>
        <fullName evidence="2">Uncharacterized protein</fullName>
    </submittedName>
</protein>